<dbReference type="OrthoDB" id="10071381at2759"/>
<dbReference type="PANTHER" id="PTHR12585">
    <property type="entry name" value="SCC1 / RAD21 FAMILY MEMBER"/>
    <property type="match status" value="1"/>
</dbReference>
<dbReference type="GO" id="GO:0007062">
    <property type="term" value="P:sister chromatid cohesion"/>
    <property type="evidence" value="ECO:0007669"/>
    <property type="project" value="InterPro"/>
</dbReference>
<dbReference type="AlphaFoldDB" id="A0A6C0WWI0"/>
<evidence type="ECO:0000313" key="9">
    <source>
        <dbReference type="EMBL" id="QIC49983.1"/>
    </source>
</evidence>
<dbReference type="GO" id="GO:0008278">
    <property type="term" value="C:cohesin complex"/>
    <property type="evidence" value="ECO:0007669"/>
    <property type="project" value="InterPro"/>
</dbReference>
<accession>A0A6C0WWI0</accession>
<dbReference type="EMBL" id="MN307100">
    <property type="protein sequence ID" value="QIC49983.1"/>
    <property type="molecule type" value="Genomic_DNA"/>
</dbReference>
<dbReference type="GO" id="GO:0005634">
    <property type="term" value="C:nucleus"/>
    <property type="evidence" value="ECO:0007669"/>
    <property type="project" value="UniProtKB-SubCell"/>
</dbReference>
<proteinExistence type="inferred from homology"/>
<dbReference type="CDD" id="cd21792">
    <property type="entry name" value="Rad21_Rec8_M_NXP1-like"/>
    <property type="match status" value="1"/>
</dbReference>
<dbReference type="InterPro" id="IPR006909">
    <property type="entry name" value="Rad21/Rec8_C_eu"/>
</dbReference>
<reference evidence="9" key="1">
    <citation type="journal article" date="2020" name="Mar. Genomics">
        <title>The genome of the sea anemone Actinia equina (L.): meiotic toolkit genes and the question of sexual reproduction.</title>
        <authorList>
            <person name="Wilding C.S."/>
            <person name="Fletcher N."/>
            <person name="Smith E.K."/>
            <person name="Prentis P."/>
            <person name="Weedall G.D."/>
            <person name="Stewart Z."/>
        </authorList>
    </citation>
    <scope>NUCLEOTIDE SEQUENCE</scope>
    <source>
        <tissue evidence="9">Red pedal disc</tissue>
    </source>
</reference>
<dbReference type="InterPro" id="IPR039781">
    <property type="entry name" value="Rad21/Rec8-like"/>
</dbReference>
<evidence type="ECO:0000259" key="8">
    <source>
        <dbReference type="Pfam" id="PF04825"/>
    </source>
</evidence>
<keyword evidence="4" id="KW-0158">Chromosome</keyword>
<dbReference type="Gene3D" id="1.10.10.580">
    <property type="entry name" value="Structural maintenance of chromosome 1. Chain E"/>
    <property type="match status" value="1"/>
</dbReference>
<dbReference type="InterPro" id="IPR023093">
    <property type="entry name" value="ScpA-like_C"/>
</dbReference>
<name>A0A6C0WWI0_ACTEQ</name>
<comment type="similarity">
    <text evidence="3">Belongs to the rad21 family.</text>
</comment>
<dbReference type="Pfam" id="PF04825">
    <property type="entry name" value="Rad21_Rec8_N"/>
    <property type="match status" value="1"/>
</dbReference>
<evidence type="ECO:0000256" key="1">
    <source>
        <dbReference type="ARBA" id="ARBA00004123"/>
    </source>
</evidence>
<dbReference type="SUPFAM" id="SSF46785">
    <property type="entry name" value="Winged helix' DNA-binding domain"/>
    <property type="match status" value="1"/>
</dbReference>
<dbReference type="InterPro" id="IPR006910">
    <property type="entry name" value="Rad21_Rec8_N"/>
</dbReference>
<dbReference type="InterPro" id="IPR036390">
    <property type="entry name" value="WH_DNA-bd_sf"/>
</dbReference>
<dbReference type="GO" id="GO:1990414">
    <property type="term" value="P:replication-born double-strand break repair via sister chromatid exchange"/>
    <property type="evidence" value="ECO:0007669"/>
    <property type="project" value="TreeGrafter"/>
</dbReference>
<gene>
    <name evidence="9" type="primary">Rad21</name>
</gene>
<feature type="compositionally biased region" description="Acidic residues" evidence="6">
    <location>
        <begin position="417"/>
        <end position="426"/>
    </location>
</feature>
<evidence type="ECO:0000256" key="2">
    <source>
        <dbReference type="ARBA" id="ARBA00004286"/>
    </source>
</evidence>
<evidence type="ECO:0000256" key="5">
    <source>
        <dbReference type="ARBA" id="ARBA00023242"/>
    </source>
</evidence>
<evidence type="ECO:0000256" key="3">
    <source>
        <dbReference type="ARBA" id="ARBA00009870"/>
    </source>
</evidence>
<organism evidence="9">
    <name type="scientific">Actinia equina</name>
    <name type="common">Beadlet anemone</name>
    <dbReference type="NCBI Taxonomy" id="6106"/>
    <lineage>
        <taxon>Eukaryota</taxon>
        <taxon>Metazoa</taxon>
        <taxon>Cnidaria</taxon>
        <taxon>Anthozoa</taxon>
        <taxon>Hexacorallia</taxon>
        <taxon>Actiniaria</taxon>
        <taxon>Actiniidae</taxon>
        <taxon>Actinia</taxon>
    </lineage>
</organism>
<sequence>MFYHTFILAKKGPMARVWLAAHWEKKLSKAVVFETDIKSSVESIVSPKIKMALRTSGHLLLGVVRIYSRKAKYLLADCSEAFVKIKMAFRPGVVDLPEEGRELAFSAITLPEVFTDLDMTLPELNDIELQAQFTLNQSRIEEITMKEDVVVVNNLLGDEGFGDIPFDSDGEKEIMRAGTGMEESLYQSKDLSKITLNETDVGKGIADSTFERSKIDLALDEPIKDDGFGGDGVDFLADGFGDGLGDALVPGIDDLPPVVAEELPLEPIDTNIEREELKKDDTSPLDNHNETVANTTNELTILQNEAEAFVLEPVEVVQKGKRSRRKRKLIVDEDKILSTDAIKAQLSDTTDVVKHATLAPPTKRRMKLKTKSTVEQLFALPALELLASPLVEVFVINLTHKAANELKTVNHEAEEKMDTDEMDQEVPQESTSSGDKTQKRTSVSFEEPLPSMDEPLQDMVQAEMPFPEQLEPEQEEKESEKEDVAELPSSQMDEEQKMNTETEEQFENRRWTKRTSQLIHTLKREFNKKDTVNFNNLVQKNTRKQAAYKFYSCLLLSKDNTLNMKQKDLFGDIMLNKGAHFAAAC</sequence>
<keyword evidence="5" id="KW-0539">Nucleus</keyword>
<dbReference type="PANTHER" id="PTHR12585:SF69">
    <property type="entry name" value="FI11703P"/>
    <property type="match status" value="1"/>
</dbReference>
<evidence type="ECO:0000256" key="4">
    <source>
        <dbReference type="ARBA" id="ARBA00022454"/>
    </source>
</evidence>
<dbReference type="GO" id="GO:0003682">
    <property type="term" value="F:chromatin binding"/>
    <property type="evidence" value="ECO:0007669"/>
    <property type="project" value="TreeGrafter"/>
</dbReference>
<feature type="region of interest" description="Disordered" evidence="6">
    <location>
        <begin position="469"/>
        <end position="498"/>
    </location>
</feature>
<feature type="compositionally biased region" description="Polar residues" evidence="6">
    <location>
        <begin position="427"/>
        <end position="444"/>
    </location>
</feature>
<protein>
    <submittedName>
        <fullName evidence="9">Putative double-strand-break repair protein rad21</fullName>
    </submittedName>
</protein>
<evidence type="ECO:0000256" key="6">
    <source>
        <dbReference type="SAM" id="MobiDB-lite"/>
    </source>
</evidence>
<dbReference type="InterPro" id="IPR049589">
    <property type="entry name" value="NXP1_M-like"/>
</dbReference>
<feature type="domain" description="Rad21/Rec8-like protein C-terminal eukaryotic" evidence="7">
    <location>
        <begin position="529"/>
        <end position="579"/>
    </location>
</feature>
<feature type="region of interest" description="Disordered" evidence="6">
    <location>
        <begin position="409"/>
        <end position="452"/>
    </location>
</feature>
<feature type="domain" description="Rad21/Rec8-like protein N-terminal" evidence="8">
    <location>
        <begin position="1"/>
        <end position="101"/>
    </location>
</feature>
<dbReference type="Pfam" id="PF04824">
    <property type="entry name" value="Rad21_Rec8"/>
    <property type="match status" value="1"/>
</dbReference>
<evidence type="ECO:0000259" key="7">
    <source>
        <dbReference type="Pfam" id="PF04824"/>
    </source>
</evidence>
<comment type="subcellular location">
    <subcellularLocation>
        <location evidence="2">Chromosome</location>
    </subcellularLocation>
    <subcellularLocation>
        <location evidence="1">Nucleus</location>
    </subcellularLocation>
</comment>